<dbReference type="AlphaFoldDB" id="A0ABD3VAY9"/>
<dbReference type="Proteomes" id="UP001634394">
    <property type="component" value="Unassembled WGS sequence"/>
</dbReference>
<dbReference type="EMBL" id="JBJQND010000013">
    <property type="protein sequence ID" value="KAL3858181.1"/>
    <property type="molecule type" value="Genomic_DNA"/>
</dbReference>
<name>A0ABD3VAY9_SINWO</name>
<proteinExistence type="inferred from homology"/>
<dbReference type="InterPro" id="IPR019352">
    <property type="entry name" value="SPRING1"/>
</dbReference>
<evidence type="ECO:0000256" key="9">
    <source>
        <dbReference type="SAM" id="Phobius"/>
    </source>
</evidence>
<evidence type="ECO:0000256" key="7">
    <source>
        <dbReference type="ARBA" id="ARBA00023461"/>
    </source>
</evidence>
<dbReference type="GO" id="GO:0000139">
    <property type="term" value="C:Golgi membrane"/>
    <property type="evidence" value="ECO:0007669"/>
    <property type="project" value="UniProtKB-SubCell"/>
</dbReference>
<protein>
    <recommendedName>
        <fullName evidence="8">SREBP regulating gene protein</fullName>
    </recommendedName>
</protein>
<keyword evidence="3 9" id="KW-1133">Transmembrane helix</keyword>
<comment type="similarity">
    <text evidence="7">Belongs to the SPRING family.</text>
</comment>
<keyword evidence="2 9" id="KW-0812">Transmembrane</keyword>
<accession>A0ABD3VAY9</accession>
<evidence type="ECO:0000256" key="3">
    <source>
        <dbReference type="ARBA" id="ARBA00022989"/>
    </source>
</evidence>
<keyword evidence="6" id="KW-0325">Glycoprotein</keyword>
<feature type="transmembrane region" description="Helical" evidence="9">
    <location>
        <begin position="12"/>
        <end position="29"/>
    </location>
</feature>
<sequence>MFSIRVLRRRWVLALIFLGSLIYFVYITLSKNKTLLRDEYTIKHSLLRQTFQWQPMVPDVAEGNNTALLQCRNSVQGKTIIVDDRGYVCAREHLAASDCCDIKTPTTSKYNCSTCQQNACCSFYELCVSCCLQPEKKPVLQKILQEARNSYNKLYMSVSDQFELCLVKCRTSSQSVQHENSYRDPKAKYCYGENPPDLQVVVS</sequence>
<dbReference type="Pfam" id="PF10218">
    <property type="entry name" value="SPRING1"/>
    <property type="match status" value="1"/>
</dbReference>
<gene>
    <name evidence="10" type="ORF">ACJMK2_012786</name>
</gene>
<keyword evidence="4" id="KW-0333">Golgi apparatus</keyword>
<comment type="subcellular location">
    <subcellularLocation>
        <location evidence="1">Golgi apparatus membrane</location>
        <topology evidence="1">Single-pass membrane protein</topology>
    </subcellularLocation>
</comment>
<evidence type="ECO:0000256" key="2">
    <source>
        <dbReference type="ARBA" id="ARBA00022692"/>
    </source>
</evidence>
<evidence type="ECO:0000313" key="10">
    <source>
        <dbReference type="EMBL" id="KAL3858181.1"/>
    </source>
</evidence>
<dbReference type="PANTHER" id="PTHR13481">
    <property type="entry name" value="SREBP REGULATING GENE PROTEIN"/>
    <property type="match status" value="1"/>
</dbReference>
<evidence type="ECO:0000256" key="6">
    <source>
        <dbReference type="ARBA" id="ARBA00023180"/>
    </source>
</evidence>
<evidence type="ECO:0000256" key="5">
    <source>
        <dbReference type="ARBA" id="ARBA00023136"/>
    </source>
</evidence>
<evidence type="ECO:0000256" key="4">
    <source>
        <dbReference type="ARBA" id="ARBA00023034"/>
    </source>
</evidence>
<keyword evidence="5 9" id="KW-0472">Membrane</keyword>
<evidence type="ECO:0000313" key="11">
    <source>
        <dbReference type="Proteomes" id="UP001634394"/>
    </source>
</evidence>
<dbReference type="PANTHER" id="PTHR13481:SF0">
    <property type="entry name" value="SREBP REGULATING GENE PROTEIN"/>
    <property type="match status" value="1"/>
</dbReference>
<reference evidence="10 11" key="1">
    <citation type="submission" date="2024-11" db="EMBL/GenBank/DDBJ databases">
        <title>Chromosome-level genome assembly of the freshwater bivalve Anodonta woodiana.</title>
        <authorList>
            <person name="Chen X."/>
        </authorList>
    </citation>
    <scope>NUCLEOTIDE SEQUENCE [LARGE SCALE GENOMIC DNA]</scope>
    <source>
        <strain evidence="10">MN2024</strain>
        <tissue evidence="10">Gills</tissue>
    </source>
</reference>
<keyword evidence="11" id="KW-1185">Reference proteome</keyword>
<organism evidence="10 11">
    <name type="scientific">Sinanodonta woodiana</name>
    <name type="common">Chinese pond mussel</name>
    <name type="synonym">Anodonta woodiana</name>
    <dbReference type="NCBI Taxonomy" id="1069815"/>
    <lineage>
        <taxon>Eukaryota</taxon>
        <taxon>Metazoa</taxon>
        <taxon>Spiralia</taxon>
        <taxon>Lophotrochozoa</taxon>
        <taxon>Mollusca</taxon>
        <taxon>Bivalvia</taxon>
        <taxon>Autobranchia</taxon>
        <taxon>Heteroconchia</taxon>
        <taxon>Palaeoheterodonta</taxon>
        <taxon>Unionida</taxon>
        <taxon>Unionoidea</taxon>
        <taxon>Unionidae</taxon>
        <taxon>Unioninae</taxon>
        <taxon>Sinanodonta</taxon>
    </lineage>
</organism>
<evidence type="ECO:0000256" key="1">
    <source>
        <dbReference type="ARBA" id="ARBA00004194"/>
    </source>
</evidence>
<evidence type="ECO:0000256" key="8">
    <source>
        <dbReference type="ARBA" id="ARBA00023485"/>
    </source>
</evidence>
<comment type="caution">
    <text evidence="10">The sequence shown here is derived from an EMBL/GenBank/DDBJ whole genome shotgun (WGS) entry which is preliminary data.</text>
</comment>